<name>S2KWZ5_BILW3</name>
<proteinExistence type="inferred from homology"/>
<evidence type="ECO:0000256" key="4">
    <source>
        <dbReference type="ARBA" id="ARBA00022840"/>
    </source>
</evidence>
<dbReference type="GO" id="GO:0005524">
    <property type="term" value="F:ATP binding"/>
    <property type="evidence" value="ECO:0007669"/>
    <property type="project" value="UniProtKB-KW"/>
</dbReference>
<evidence type="ECO:0000256" key="5">
    <source>
        <dbReference type="ARBA" id="ARBA00022970"/>
    </source>
</evidence>
<reference evidence="7 9" key="1">
    <citation type="submission" date="2010-10" db="EMBL/GenBank/DDBJ databases">
        <authorList>
            <consortium name="The Broad Institute Genome Sequencing Platform"/>
            <person name="Ward D."/>
            <person name="Earl A."/>
            <person name="Feldgarden M."/>
            <person name="Young S.K."/>
            <person name="Gargeya S."/>
            <person name="Zeng Q."/>
            <person name="Alvarado L."/>
            <person name="Berlin A."/>
            <person name="Bochicchio J."/>
            <person name="Chapman S.B."/>
            <person name="Chen Z."/>
            <person name="Freedman E."/>
            <person name="Gellesch M."/>
            <person name="Goldberg J."/>
            <person name="Griggs A."/>
            <person name="Gujja S."/>
            <person name="Heilman E."/>
            <person name="Heiman D."/>
            <person name="Howarth C."/>
            <person name="Mehta T."/>
            <person name="Neiman D."/>
            <person name="Pearson M."/>
            <person name="Roberts A."/>
            <person name="Saif S."/>
            <person name="Shea T."/>
            <person name="Shenoy N."/>
            <person name="Sisk P."/>
            <person name="Stolte C."/>
            <person name="Sykes S."/>
            <person name="White J."/>
            <person name="Yandava C."/>
            <person name="Allen-Vercoe E."/>
            <person name="Sibley C."/>
            <person name="Ambrose C.E."/>
            <person name="Strauss J."/>
            <person name="Daigneault M."/>
            <person name="Haas B."/>
            <person name="Nusbaum C."/>
            <person name="Birren B."/>
        </authorList>
    </citation>
    <scope>NUCLEOTIDE SEQUENCE [LARGE SCALE GENOMIC DNA]</scope>
    <source>
        <strain evidence="7 9">3_1_6</strain>
    </source>
</reference>
<dbReference type="CDD" id="cd03224">
    <property type="entry name" value="ABC_TM1139_LivF_branched"/>
    <property type="match status" value="1"/>
</dbReference>
<keyword evidence="4 7" id="KW-0067">ATP-binding</keyword>
<dbReference type="InterPro" id="IPR052156">
    <property type="entry name" value="BCAA_Transport_ATP-bd_LivF"/>
</dbReference>
<feature type="domain" description="ABC transporter" evidence="6">
    <location>
        <begin position="2"/>
        <end position="244"/>
    </location>
</feature>
<dbReference type="Gene3D" id="3.40.50.300">
    <property type="entry name" value="P-loop containing nucleotide triphosphate hydrolases"/>
    <property type="match status" value="1"/>
</dbReference>
<dbReference type="GO" id="GO:0016887">
    <property type="term" value="F:ATP hydrolysis activity"/>
    <property type="evidence" value="ECO:0007669"/>
    <property type="project" value="InterPro"/>
</dbReference>
<dbReference type="Pfam" id="PF00005">
    <property type="entry name" value="ABC_tran"/>
    <property type="match status" value="1"/>
</dbReference>
<dbReference type="PROSITE" id="PS50893">
    <property type="entry name" value="ABC_TRANSPORTER_2"/>
    <property type="match status" value="1"/>
</dbReference>
<evidence type="ECO:0000313" key="8">
    <source>
        <dbReference type="EMBL" id="EPC05831.1"/>
    </source>
</evidence>
<dbReference type="eggNOG" id="COG0410">
    <property type="taxonomic scope" value="Bacteria"/>
</dbReference>
<dbReference type="RefSeq" id="WP_005029716.1">
    <property type="nucleotide sequence ID" value="NZ_KE150238.1"/>
</dbReference>
<dbReference type="PANTHER" id="PTHR43820">
    <property type="entry name" value="HIGH-AFFINITY BRANCHED-CHAIN AMINO ACID TRANSPORT ATP-BINDING PROTEIN LIVF"/>
    <property type="match status" value="1"/>
</dbReference>
<evidence type="ECO:0000313" key="7">
    <source>
        <dbReference type="EMBL" id="EPC05821.1"/>
    </source>
</evidence>
<keyword evidence="9" id="KW-1185">Reference proteome</keyword>
<evidence type="ECO:0000256" key="1">
    <source>
        <dbReference type="ARBA" id="ARBA00005417"/>
    </source>
</evidence>
<dbReference type="PANTHER" id="PTHR43820:SF4">
    <property type="entry name" value="HIGH-AFFINITY BRANCHED-CHAIN AMINO ACID TRANSPORT ATP-BINDING PROTEIN LIVF"/>
    <property type="match status" value="1"/>
</dbReference>
<dbReference type="GO" id="GO:0015658">
    <property type="term" value="F:branched-chain amino acid transmembrane transporter activity"/>
    <property type="evidence" value="ECO:0007669"/>
    <property type="project" value="InterPro"/>
</dbReference>
<keyword evidence="3" id="KW-0547">Nucleotide-binding</keyword>
<dbReference type="PIRSF" id="PIRSF039137">
    <property type="entry name" value="ABC_branched_ATPase"/>
    <property type="match status" value="1"/>
</dbReference>
<dbReference type="GeneID" id="78084427"/>
<dbReference type="InterPro" id="IPR017871">
    <property type="entry name" value="ABC_transporter-like_CS"/>
</dbReference>
<protein>
    <submittedName>
        <fullName evidence="7">Branched-chain amino acid transport system ATP-binding protein</fullName>
    </submittedName>
</protein>
<dbReference type="GO" id="GO:0015807">
    <property type="term" value="P:L-amino acid transport"/>
    <property type="evidence" value="ECO:0007669"/>
    <property type="project" value="TreeGrafter"/>
</dbReference>
<comment type="caution">
    <text evidence="7">The sequence shown here is derived from an EMBL/GenBank/DDBJ whole genome shotgun (WGS) entry which is preliminary data.</text>
</comment>
<dbReference type="InterPro" id="IPR003593">
    <property type="entry name" value="AAA+_ATPase"/>
</dbReference>
<dbReference type="EMBL" id="ADCP02000001">
    <property type="protein sequence ID" value="EPC05831.1"/>
    <property type="molecule type" value="Genomic_DNA"/>
</dbReference>
<dbReference type="SMART" id="SM00382">
    <property type="entry name" value="AAA"/>
    <property type="match status" value="1"/>
</dbReference>
<dbReference type="InterPro" id="IPR027417">
    <property type="entry name" value="P-loop_NTPase"/>
</dbReference>
<dbReference type="SUPFAM" id="SSF52540">
    <property type="entry name" value="P-loop containing nucleoside triphosphate hydrolases"/>
    <property type="match status" value="1"/>
</dbReference>
<dbReference type="InterPro" id="IPR003439">
    <property type="entry name" value="ABC_transporter-like_ATP-bd"/>
</dbReference>
<reference evidence="7 9" key="2">
    <citation type="submission" date="2013-04" db="EMBL/GenBank/DDBJ databases">
        <title>The Genome Sequence of Bilophila wadsworthia 3_1_6.</title>
        <authorList>
            <consortium name="The Broad Institute Genomics Platform"/>
            <person name="Earl A."/>
            <person name="Ward D."/>
            <person name="Feldgarden M."/>
            <person name="Gevers D."/>
            <person name="Sibley C."/>
            <person name="Strauss J."/>
            <person name="Allen-Vercoe E."/>
            <person name="Walker B."/>
            <person name="Young S."/>
            <person name="Zeng Q."/>
            <person name="Gargeya S."/>
            <person name="Fitzgerald M."/>
            <person name="Haas B."/>
            <person name="Abouelleil A."/>
            <person name="Allen A.W."/>
            <person name="Alvarado L."/>
            <person name="Arachchi H.M."/>
            <person name="Berlin A.M."/>
            <person name="Chapman S.B."/>
            <person name="Gainer-Dewar J."/>
            <person name="Goldberg J."/>
            <person name="Griggs A."/>
            <person name="Gujja S."/>
            <person name="Hansen M."/>
            <person name="Howarth C."/>
            <person name="Imamovic A."/>
            <person name="Ireland A."/>
            <person name="Larimer J."/>
            <person name="McCowan C."/>
            <person name="Murphy C."/>
            <person name="Pearson M."/>
            <person name="Poon T.W."/>
            <person name="Priest M."/>
            <person name="Roberts A."/>
            <person name="Saif S."/>
            <person name="Shea T."/>
            <person name="Sisk P."/>
            <person name="Sykes S."/>
            <person name="Wortman J."/>
            <person name="Nusbaum C."/>
            <person name="Birren B."/>
        </authorList>
    </citation>
    <scope>NUCLEOTIDE SEQUENCE [LARGE SCALE GENOMIC DNA]</scope>
    <source>
        <strain evidence="7 9">3_1_6</strain>
    </source>
</reference>
<dbReference type="OrthoDB" id="9809450at2"/>
<keyword evidence="2" id="KW-0813">Transport</keyword>
<dbReference type="STRING" id="563192.HMPREF0179_05106"/>
<evidence type="ECO:0000256" key="3">
    <source>
        <dbReference type="ARBA" id="ARBA00022741"/>
    </source>
</evidence>
<organism evidence="7 9">
    <name type="scientific">Bilophila wadsworthia (strain 3_1_6)</name>
    <dbReference type="NCBI Taxonomy" id="563192"/>
    <lineage>
        <taxon>Bacteria</taxon>
        <taxon>Pseudomonadati</taxon>
        <taxon>Thermodesulfobacteriota</taxon>
        <taxon>Desulfovibrionia</taxon>
        <taxon>Desulfovibrionales</taxon>
        <taxon>Desulfovibrionaceae</taxon>
        <taxon>Bilophila</taxon>
    </lineage>
</organism>
<dbReference type="InterPro" id="IPR030660">
    <property type="entry name" value="ABC_branched_ATPase_LivF/BraG"/>
</dbReference>
<gene>
    <name evidence="7" type="ORF">HMPREF0179_05106</name>
    <name evidence="8" type="ORF">HMPREF0179_05116</name>
</gene>
<dbReference type="AlphaFoldDB" id="S2KWZ5"/>
<dbReference type="HOGENOM" id="CLU_000604_1_2_7"/>
<evidence type="ECO:0000313" key="9">
    <source>
        <dbReference type="Proteomes" id="UP000006034"/>
    </source>
</evidence>
<keyword evidence="5" id="KW-0029">Amino-acid transport</keyword>
<evidence type="ECO:0000256" key="2">
    <source>
        <dbReference type="ARBA" id="ARBA00022448"/>
    </source>
</evidence>
<evidence type="ECO:0000259" key="6">
    <source>
        <dbReference type="PROSITE" id="PS50893"/>
    </source>
</evidence>
<sequence>MLEIKDLHVHYGGIHAVQGVSMRIPQGRIVTLIGANGAGKSSVIRSISGLVKDTEGEVLFTPAARDGSGPRTEQLLGKSPEDIIRRGISVSPEGRRILPHLTVEENLMLGAYIRNDKEGIAQDIDWVYNLFPRLRERSWQKGGTLSGGEQQMLAVGRALMSRPDLVMLDEPSLGLAPLLVREIFDIILKINAEGKTVLLVEQNALAALSIAHYAYVLEVGRVVAEAPGQELLKDPKVKEAYLGG</sequence>
<comment type="similarity">
    <text evidence="1">Belongs to the ABC transporter superfamily.</text>
</comment>
<dbReference type="Proteomes" id="UP000006034">
    <property type="component" value="Unassembled WGS sequence"/>
</dbReference>
<dbReference type="EMBL" id="ADCP02000001">
    <property type="protein sequence ID" value="EPC05821.1"/>
    <property type="molecule type" value="Genomic_DNA"/>
</dbReference>
<dbReference type="PROSITE" id="PS00211">
    <property type="entry name" value="ABC_TRANSPORTER_1"/>
    <property type="match status" value="1"/>
</dbReference>
<accession>S2KWZ5</accession>